<dbReference type="SUPFAM" id="SSF56672">
    <property type="entry name" value="DNA/RNA polymerases"/>
    <property type="match status" value="1"/>
</dbReference>
<proteinExistence type="predicted"/>
<dbReference type="EMBL" id="JBBNAG010000013">
    <property type="protein sequence ID" value="KAK9083413.1"/>
    <property type="molecule type" value="Genomic_DNA"/>
</dbReference>
<gene>
    <name evidence="2" type="ORF">Scep_029884</name>
</gene>
<dbReference type="AlphaFoldDB" id="A0AAP0HCP9"/>
<organism evidence="2 3">
    <name type="scientific">Stephania cephalantha</name>
    <dbReference type="NCBI Taxonomy" id="152367"/>
    <lineage>
        <taxon>Eukaryota</taxon>
        <taxon>Viridiplantae</taxon>
        <taxon>Streptophyta</taxon>
        <taxon>Embryophyta</taxon>
        <taxon>Tracheophyta</taxon>
        <taxon>Spermatophyta</taxon>
        <taxon>Magnoliopsida</taxon>
        <taxon>Ranunculales</taxon>
        <taxon>Menispermaceae</taxon>
        <taxon>Menispermoideae</taxon>
        <taxon>Cissampelideae</taxon>
        <taxon>Stephania</taxon>
    </lineage>
</organism>
<protein>
    <recommendedName>
        <fullName evidence="1">Reverse transcriptase Ty1/copia-type domain-containing protein</fullName>
    </recommendedName>
</protein>
<reference evidence="2 3" key="1">
    <citation type="submission" date="2024-01" db="EMBL/GenBank/DDBJ databases">
        <title>Genome assemblies of Stephania.</title>
        <authorList>
            <person name="Yang L."/>
        </authorList>
    </citation>
    <scope>NUCLEOTIDE SEQUENCE [LARGE SCALE GENOMIC DNA]</scope>
    <source>
        <strain evidence="2">JXDWG</strain>
        <tissue evidence="2">Leaf</tissue>
    </source>
</reference>
<evidence type="ECO:0000313" key="3">
    <source>
        <dbReference type="Proteomes" id="UP001419268"/>
    </source>
</evidence>
<keyword evidence="3" id="KW-1185">Reference proteome</keyword>
<dbReference type="Pfam" id="PF07727">
    <property type="entry name" value="RVT_2"/>
    <property type="match status" value="1"/>
</dbReference>
<comment type="caution">
    <text evidence="2">The sequence shown here is derived from an EMBL/GenBank/DDBJ whole genome shotgun (WGS) entry which is preliminary data.</text>
</comment>
<name>A0AAP0HCP9_9MAGN</name>
<accession>A0AAP0HCP9</accession>
<dbReference type="InterPro" id="IPR043502">
    <property type="entry name" value="DNA/RNA_pol_sf"/>
</dbReference>
<evidence type="ECO:0000313" key="2">
    <source>
        <dbReference type="EMBL" id="KAK9083413.1"/>
    </source>
</evidence>
<dbReference type="Proteomes" id="UP001419268">
    <property type="component" value="Unassembled WGS sequence"/>
</dbReference>
<feature type="domain" description="Reverse transcriptase Ty1/copia-type" evidence="1">
    <location>
        <begin position="11"/>
        <end position="223"/>
    </location>
</feature>
<dbReference type="InterPro" id="IPR013103">
    <property type="entry name" value="RVT_2"/>
</dbReference>
<sequence>MKKEYQALISNETWTLVPSIHNQNIVGNKWIFFVKKNLDGSVNRYITRLVAKGFKQVPVSDFSETYSPVVKASTIRVIRSLAVHFRWSICKLDINNAFLNGNLEEEVYTNQPEGSVDTSKPDYVCKLKRALYGIRQSPTAWFDRLKSTLVSWGFTNTKSDNSLFIQRVGKSVLYILVYVDDIIVTGSHPDMIKSFICTLHITFALKDIGELSLFLGMEAHLEINLDCI</sequence>
<evidence type="ECO:0000259" key="1">
    <source>
        <dbReference type="Pfam" id="PF07727"/>
    </source>
</evidence>